<dbReference type="AlphaFoldDB" id="A0AA42X0B1"/>
<dbReference type="Proteomes" id="UP001162318">
    <property type="component" value="Unassembled WGS sequence"/>
</dbReference>
<comment type="caution">
    <text evidence="2">The sequence shown here is derived from an EMBL/GenBank/DDBJ whole genome shotgun (WGS) entry which is preliminary data.</text>
</comment>
<dbReference type="PROSITE" id="PS51257">
    <property type="entry name" value="PROKAR_LIPOPROTEIN"/>
    <property type="match status" value="1"/>
</dbReference>
<evidence type="ECO:0000313" key="2">
    <source>
        <dbReference type="EMBL" id="MDH2135113.1"/>
    </source>
</evidence>
<protein>
    <recommendedName>
        <fullName evidence="4">UDP-N-acetylglucosamine acyltransferase</fullName>
    </recommendedName>
</protein>
<dbReference type="RefSeq" id="WP_279731364.1">
    <property type="nucleotide sequence ID" value="NZ_DAMBMS010000006.1"/>
</dbReference>
<keyword evidence="1" id="KW-0732">Signal</keyword>
<evidence type="ECO:0008006" key="4">
    <source>
        <dbReference type="Google" id="ProtNLM"/>
    </source>
</evidence>
<gene>
    <name evidence="2" type="ORF">N5J77_28710</name>
</gene>
<feature type="signal peptide" evidence="1">
    <location>
        <begin position="1"/>
        <end position="21"/>
    </location>
</feature>
<proteinExistence type="predicted"/>
<dbReference type="EMBL" id="JAOCKX010000088">
    <property type="protein sequence ID" value="MDH2135113.1"/>
    <property type="molecule type" value="Genomic_DNA"/>
</dbReference>
<evidence type="ECO:0000313" key="3">
    <source>
        <dbReference type="Proteomes" id="UP001162318"/>
    </source>
</evidence>
<organism evidence="2 3">
    <name type="scientific">Sphingobium yanoikuyae</name>
    <name type="common">Sphingomonas yanoikuyae</name>
    <dbReference type="NCBI Taxonomy" id="13690"/>
    <lineage>
        <taxon>Bacteria</taxon>
        <taxon>Pseudomonadati</taxon>
        <taxon>Pseudomonadota</taxon>
        <taxon>Alphaproteobacteria</taxon>
        <taxon>Sphingomonadales</taxon>
        <taxon>Sphingomonadaceae</taxon>
        <taxon>Sphingobium</taxon>
    </lineage>
</organism>
<reference evidence="2" key="1">
    <citation type="submission" date="2022-09" db="EMBL/GenBank/DDBJ databases">
        <title>Intensive care unit water sources are persistently colonized with multi-drug resistant bacteria and are the site of extensive horizontal gene transfer of antibiotic resistance genes.</title>
        <authorList>
            <person name="Diorio-Toth L."/>
        </authorList>
    </citation>
    <scope>NUCLEOTIDE SEQUENCE</scope>
    <source>
        <strain evidence="2">GD03659</strain>
    </source>
</reference>
<accession>A0AA42X0B1</accession>
<feature type="chain" id="PRO_5041361271" description="UDP-N-acetylglucosamine acyltransferase" evidence="1">
    <location>
        <begin position="22"/>
        <end position="176"/>
    </location>
</feature>
<evidence type="ECO:0000256" key="1">
    <source>
        <dbReference type="SAM" id="SignalP"/>
    </source>
</evidence>
<name>A0AA42X0B1_SPHYA</name>
<sequence length="176" mass="19000">MKSSLKLFSVASAVFLTGCSAAPLNFTPSNVARSTHRLDAALISTNVTVASKDEQTGKMNTAGAEADVASLWKSTLDDALVRMALFRDDSPRKLSLIVKILELDIQSLGYKAATTATYELVDRNTGQTVYSTKIQTHGGASDYVGVNRSRKSGSRSVQANIEEFLRQIETAQLPQI</sequence>